<dbReference type="InterPro" id="IPR037218">
    <property type="entry name" value="PTPA_sf"/>
</dbReference>
<feature type="compositionally biased region" description="Basic residues" evidence="8">
    <location>
        <begin position="435"/>
        <end position="444"/>
    </location>
</feature>
<dbReference type="FunFam" id="1.20.120.1150:FF:000002">
    <property type="entry name" value="Serine/threonine-protein phosphatase 2A activator"/>
    <property type="match status" value="1"/>
</dbReference>
<keyword evidence="3 7" id="KW-0963">Cytoplasm</keyword>
<evidence type="ECO:0000256" key="6">
    <source>
        <dbReference type="ARBA" id="ARBA00060322"/>
    </source>
</evidence>
<evidence type="ECO:0000256" key="7">
    <source>
        <dbReference type="RuleBase" id="RU361210"/>
    </source>
</evidence>
<evidence type="ECO:0000256" key="1">
    <source>
        <dbReference type="ARBA" id="ARBA00000971"/>
    </source>
</evidence>
<reference evidence="9" key="1">
    <citation type="submission" date="2020-01" db="EMBL/GenBank/DDBJ databases">
        <title>Development of genomics and gene disruption for Polysphondylium violaceum indicates a role for the polyketide synthase stlB in stalk morphogenesis.</title>
        <authorList>
            <person name="Narita B."/>
            <person name="Kawabe Y."/>
            <person name="Kin K."/>
            <person name="Saito T."/>
            <person name="Gibbs R."/>
            <person name="Kuspa A."/>
            <person name="Muzny D."/>
            <person name="Queller D."/>
            <person name="Richards S."/>
            <person name="Strassman J."/>
            <person name="Sucgang R."/>
            <person name="Worley K."/>
            <person name="Schaap P."/>
        </authorList>
    </citation>
    <scope>NUCLEOTIDE SEQUENCE</scope>
    <source>
        <strain evidence="9">QSvi11</strain>
    </source>
</reference>
<keyword evidence="5 7" id="KW-0413">Isomerase</keyword>
<dbReference type="EC" id="5.2.1.8" evidence="7"/>
<dbReference type="Gene3D" id="1.20.120.1150">
    <property type="match status" value="1"/>
</dbReference>
<comment type="subcellular location">
    <subcellularLocation>
        <location evidence="2 7">Cytoplasm</location>
    </subcellularLocation>
</comment>
<organism evidence="9 10">
    <name type="scientific">Polysphondylium violaceum</name>
    <dbReference type="NCBI Taxonomy" id="133409"/>
    <lineage>
        <taxon>Eukaryota</taxon>
        <taxon>Amoebozoa</taxon>
        <taxon>Evosea</taxon>
        <taxon>Eumycetozoa</taxon>
        <taxon>Dictyostelia</taxon>
        <taxon>Dictyosteliales</taxon>
        <taxon>Dictyosteliaceae</taxon>
        <taxon>Polysphondylium</taxon>
    </lineage>
</organism>
<accession>A0A8J4UWU5</accession>
<dbReference type="SUPFAM" id="SSF140984">
    <property type="entry name" value="PTPA-like"/>
    <property type="match status" value="1"/>
</dbReference>
<dbReference type="AlphaFoldDB" id="A0A8J4UWU5"/>
<comment type="caution">
    <text evidence="9">The sequence shown here is derived from an EMBL/GenBank/DDBJ whole genome shotgun (WGS) entry which is preliminary data.</text>
</comment>
<keyword evidence="4 7" id="KW-0697">Rotamase</keyword>
<dbReference type="GO" id="GO:0005634">
    <property type="term" value="C:nucleus"/>
    <property type="evidence" value="ECO:0007669"/>
    <property type="project" value="TreeGrafter"/>
</dbReference>
<evidence type="ECO:0000313" key="9">
    <source>
        <dbReference type="EMBL" id="KAF2070110.1"/>
    </source>
</evidence>
<dbReference type="GO" id="GO:0008160">
    <property type="term" value="F:protein tyrosine phosphatase activator activity"/>
    <property type="evidence" value="ECO:0007669"/>
    <property type="project" value="TreeGrafter"/>
</dbReference>
<evidence type="ECO:0000256" key="2">
    <source>
        <dbReference type="ARBA" id="ARBA00004496"/>
    </source>
</evidence>
<dbReference type="GO" id="GO:0000159">
    <property type="term" value="C:protein phosphatase type 2A complex"/>
    <property type="evidence" value="ECO:0007669"/>
    <property type="project" value="TreeGrafter"/>
</dbReference>
<dbReference type="EMBL" id="AJWJ01000541">
    <property type="protein sequence ID" value="KAF2070110.1"/>
    <property type="molecule type" value="Genomic_DNA"/>
</dbReference>
<evidence type="ECO:0000313" key="10">
    <source>
        <dbReference type="Proteomes" id="UP000695562"/>
    </source>
</evidence>
<dbReference type="GO" id="GO:0005737">
    <property type="term" value="C:cytoplasm"/>
    <property type="evidence" value="ECO:0007669"/>
    <property type="project" value="UniProtKB-SubCell"/>
</dbReference>
<dbReference type="Pfam" id="PF03095">
    <property type="entry name" value="PTPA"/>
    <property type="match status" value="1"/>
</dbReference>
<comment type="function">
    <text evidence="6">PPIases accelerate the folding of proteins. It catalyzes the cis-trans isomerization of proline imidic peptide bonds in oligopeptides. Acts as a regulatory subunit for PP2A-like phosphatases modulating their activity or substrate specificity, probably by inducing a conformational change in the catalytic subunit, a direct target of the PPIase.</text>
</comment>
<gene>
    <name evidence="9" type="ORF">CYY_008573</name>
</gene>
<feature type="region of interest" description="Disordered" evidence="8">
    <location>
        <begin position="404"/>
        <end position="451"/>
    </location>
</feature>
<comment type="similarity">
    <text evidence="7">Belongs to the PTPA-type PPIase family.</text>
</comment>
<keyword evidence="10" id="KW-1185">Reference proteome</keyword>
<dbReference type="InterPro" id="IPR004327">
    <property type="entry name" value="Phstyr_phstse_ac"/>
</dbReference>
<dbReference type="PANTHER" id="PTHR10012:SF1">
    <property type="entry name" value="SERINE_THREONINE-PROTEIN PHOSPHATASE 2A ACTIVATOR 2-RELATED"/>
    <property type="match status" value="1"/>
</dbReference>
<evidence type="ECO:0000256" key="3">
    <source>
        <dbReference type="ARBA" id="ARBA00022490"/>
    </source>
</evidence>
<name>A0A8J4UWU5_9MYCE</name>
<proteinExistence type="inferred from homology"/>
<dbReference type="CDD" id="cd04087">
    <property type="entry name" value="PTPA"/>
    <property type="match status" value="1"/>
</dbReference>
<dbReference type="OrthoDB" id="16120at2759"/>
<comment type="catalytic activity">
    <reaction evidence="1 7">
        <text>[protein]-peptidylproline (omega=180) = [protein]-peptidylproline (omega=0)</text>
        <dbReference type="Rhea" id="RHEA:16237"/>
        <dbReference type="Rhea" id="RHEA-COMP:10747"/>
        <dbReference type="Rhea" id="RHEA-COMP:10748"/>
        <dbReference type="ChEBI" id="CHEBI:83833"/>
        <dbReference type="ChEBI" id="CHEBI:83834"/>
        <dbReference type="EC" id="5.2.1.8"/>
    </reaction>
</comment>
<dbReference type="GO" id="GO:0003755">
    <property type="term" value="F:peptidyl-prolyl cis-trans isomerase activity"/>
    <property type="evidence" value="ECO:0007669"/>
    <property type="project" value="UniProtKB-KW"/>
</dbReference>
<sequence length="459" mass="52832">MNIKFNSTTLPSSYNHFETISKLTRDALKANDEPTFINFNEPQIIEFEKRISGKRDLECFHTSSTYDELLNFIVQLSVDTQGKSLTTTTQDESHISDAIKSIEYILDQLDRFVNEIPPKPVRTRFGNESFVEWFDRIQIEIPNLLIDKLNHQQQTPLPQYIINEISGYLGNSFGDRSRIDYGSGHELNFICFLLSLVKIKFLTRKDYQFIIIKLFYKYLNLMRKLQETYWLEPAGSHGVWGLDDYHFLPFLFGSSQLIEHKYIRPKSIRNQEIVNSAFSSEYMYLGCIQFISKVKSGGSLLEHSPMLVDISGVKNWSKVNEGMIKMYKNEVLSKLPIMQHFLFGSILPFIDNPQIPYDPIDEENDKKPPHPHTTAVHSFSSCGCITRVPSVFAANSFNQSVVASTSNTTSNSENNVVVDDGQDCCANSDSNDNHHHQHQHHQHNQPHPPRNQKVFFPLD</sequence>
<dbReference type="InterPro" id="IPR043170">
    <property type="entry name" value="PTPA_C_lid"/>
</dbReference>
<evidence type="ECO:0000256" key="5">
    <source>
        <dbReference type="ARBA" id="ARBA00023235"/>
    </source>
</evidence>
<dbReference type="GO" id="GO:0007052">
    <property type="term" value="P:mitotic spindle organization"/>
    <property type="evidence" value="ECO:0007669"/>
    <property type="project" value="TreeGrafter"/>
</dbReference>
<dbReference type="Proteomes" id="UP000695562">
    <property type="component" value="Unassembled WGS sequence"/>
</dbReference>
<dbReference type="PANTHER" id="PTHR10012">
    <property type="entry name" value="SERINE/THREONINE-PROTEIN PHOSPHATASE 2A REGULATORY SUBUNIT B"/>
    <property type="match status" value="1"/>
</dbReference>
<evidence type="ECO:0000256" key="4">
    <source>
        <dbReference type="ARBA" id="ARBA00023110"/>
    </source>
</evidence>
<feature type="compositionally biased region" description="Low complexity" evidence="8">
    <location>
        <begin position="404"/>
        <end position="418"/>
    </location>
</feature>
<evidence type="ECO:0000256" key="8">
    <source>
        <dbReference type="SAM" id="MobiDB-lite"/>
    </source>
</evidence>
<protein>
    <recommendedName>
        <fullName evidence="7">Serine/threonine-protein phosphatase 2A activator</fullName>
        <ecNumber evidence="7">5.2.1.8</ecNumber>
    </recommendedName>
    <alternativeName>
        <fullName evidence="7">Phosphotyrosyl phosphatase activator</fullName>
    </alternativeName>
</protein>